<feature type="domain" description="SLBB" evidence="19">
    <location>
        <begin position="228"/>
        <end position="305"/>
    </location>
</feature>
<evidence type="ECO:0000313" key="21">
    <source>
        <dbReference type="Proteomes" id="UP000002366"/>
    </source>
</evidence>
<organism evidence="20 21">
    <name type="scientific">Aminobacterium colombiense (strain DSM 12261 / ALA-1)</name>
    <dbReference type="NCBI Taxonomy" id="572547"/>
    <lineage>
        <taxon>Bacteria</taxon>
        <taxon>Thermotogati</taxon>
        <taxon>Synergistota</taxon>
        <taxon>Synergistia</taxon>
        <taxon>Synergistales</taxon>
        <taxon>Aminobacteriaceae</taxon>
        <taxon>Aminobacterium</taxon>
    </lineage>
</organism>
<evidence type="ECO:0000256" key="5">
    <source>
        <dbReference type="ARBA" id="ARBA00022597"/>
    </source>
</evidence>
<evidence type="ECO:0000256" key="4">
    <source>
        <dbReference type="ARBA" id="ARBA00022452"/>
    </source>
</evidence>
<evidence type="ECO:0000259" key="19">
    <source>
        <dbReference type="Pfam" id="PF22461"/>
    </source>
</evidence>
<sequence>MRKWGILLCCFVFIFFFAPFAMAQTAVLDGVGGSGGIALPNVPDVQEGGQIHAPIVLPGGSAPDIPDIFPSQPENSISPSSSHETGNDSAHYTEETIDTGDPASNIDEFQRFITGSLPEERLTRIQRYGAGFFRNPPSTFAPGDTVPVRPDYVIGPGDEIRINVWGMVEGSWVETVDRQGAITIPRVGVIGVAGMTFEELRYALHQEFSKYYSNYEMNVTLGALKSIKVYVVGNAKRPGAYTVSSLATLVNVLLQAGGPDSNGSMRNITVKRNDKIVATFDMYDLLMKGDKTKDIRMMPEDVVFIPVVGPQAAIVGNVRRPAIYELKNPLNVEGLIAMAGGMTATGYKGRVQMMRVVDQEYRTIFEGDLKRLSKNSIGSTMLNDGDFLRIFSVIERQCTVKVAGPVAKPGIFSIEPNVTKLKDVLDWAGGLLYYAADDVEITRVEATPQGPKTHQLRVNAKRVLAGDPSENIIVQMNDFISVRAIPNWKLYKRVEIYGEVKYPGVYPIQEEETLSSLLTRAGGFTDRAYPRGAIFTRASVKAAQQRQVDEMAKRMERELLAVNTNEMSSALTSEEAKILQSEAEQKRHLLQKMKEIQATGRIATLVAEPGVLKGTAYDLVLEEGDALYVPANPSTVQVIGSVLNPSAFIYDKRLSFKDYVLMAGGYTSEASPARIYVLKADGTAMRVKPSAREVTPWVKEFNKGDDWNLIEPGDAIVVPQKMASYRGMRQTRDYVDMLYKVAVTAASIHNITK</sequence>
<evidence type="ECO:0000313" key="20">
    <source>
        <dbReference type="EMBL" id="ADE57829.1"/>
    </source>
</evidence>
<dbReference type="GO" id="GO:0009279">
    <property type="term" value="C:cell outer membrane"/>
    <property type="evidence" value="ECO:0007669"/>
    <property type="project" value="UniProtKB-SubCell"/>
</dbReference>
<evidence type="ECO:0000259" key="18">
    <source>
        <dbReference type="Pfam" id="PF10531"/>
    </source>
</evidence>
<evidence type="ECO:0000256" key="11">
    <source>
        <dbReference type="ARBA" id="ARBA00023136"/>
    </source>
</evidence>
<dbReference type="HOGENOM" id="CLU_011447_2_1_0"/>
<feature type="compositionally biased region" description="Low complexity" evidence="15">
    <location>
        <begin position="70"/>
        <end position="82"/>
    </location>
</feature>
<dbReference type="PANTHER" id="PTHR33619">
    <property type="entry name" value="POLYSACCHARIDE EXPORT PROTEIN GFCE-RELATED"/>
    <property type="match status" value="1"/>
</dbReference>
<keyword evidence="13" id="KW-0998">Cell outer membrane</keyword>
<feature type="domain" description="Soluble ligand binding" evidence="18">
    <location>
        <begin position="400"/>
        <end position="451"/>
    </location>
</feature>
<keyword evidence="9" id="KW-0406">Ion transport</keyword>
<evidence type="ECO:0000259" key="17">
    <source>
        <dbReference type="Pfam" id="PF02563"/>
    </source>
</evidence>
<dbReference type="Pfam" id="PF22461">
    <property type="entry name" value="SLBB_2"/>
    <property type="match status" value="1"/>
</dbReference>
<keyword evidence="3" id="KW-0813">Transport</keyword>
<protein>
    <submittedName>
        <fullName evidence="20">Polysaccharide export protein</fullName>
    </submittedName>
</protein>
<keyword evidence="10" id="KW-0626">Porin</keyword>
<evidence type="ECO:0000256" key="9">
    <source>
        <dbReference type="ARBA" id="ARBA00023065"/>
    </source>
</evidence>
<dbReference type="GO" id="GO:0015288">
    <property type="term" value="F:porin activity"/>
    <property type="evidence" value="ECO:0007669"/>
    <property type="project" value="UniProtKB-KW"/>
</dbReference>
<dbReference type="InterPro" id="IPR054765">
    <property type="entry name" value="SLBB_dom"/>
</dbReference>
<keyword evidence="4" id="KW-1134">Transmembrane beta strand</keyword>
<dbReference type="GO" id="GO:0015159">
    <property type="term" value="F:polysaccharide transmembrane transporter activity"/>
    <property type="evidence" value="ECO:0007669"/>
    <property type="project" value="InterPro"/>
</dbReference>
<evidence type="ECO:0000256" key="7">
    <source>
        <dbReference type="ARBA" id="ARBA00022729"/>
    </source>
</evidence>
<dbReference type="RefSeq" id="WP_013049091.1">
    <property type="nucleotide sequence ID" value="NC_014011.1"/>
</dbReference>
<dbReference type="Proteomes" id="UP000002366">
    <property type="component" value="Chromosome"/>
</dbReference>
<reference evidence="20 21" key="1">
    <citation type="journal article" date="2010" name="Stand. Genomic Sci.">
        <title>Complete genome sequence of Aminobacterium colombiense type strain (ALA-1).</title>
        <authorList>
            <person name="Chertkov O."/>
            <person name="Sikorski J."/>
            <person name="Brambilla E."/>
            <person name="Lapidus A."/>
            <person name="Copeland A."/>
            <person name="Glavina Del Rio T."/>
            <person name="Nolan M."/>
            <person name="Lucas S."/>
            <person name="Tice H."/>
            <person name="Cheng J.F."/>
            <person name="Han C."/>
            <person name="Detter J.C."/>
            <person name="Bruce D."/>
            <person name="Tapia R."/>
            <person name="Goodwin L."/>
            <person name="Pitluck S."/>
            <person name="Liolios K."/>
            <person name="Ivanova N."/>
            <person name="Mavromatis K."/>
            <person name="Ovchinnikova G."/>
            <person name="Pati A."/>
            <person name="Chen A."/>
            <person name="Palaniappan K."/>
            <person name="Land M."/>
            <person name="Hauser L."/>
            <person name="Chang Y.J."/>
            <person name="Jeffries C.D."/>
            <person name="Spring S."/>
            <person name="Rohde M."/>
            <person name="Goker M."/>
            <person name="Bristow J."/>
            <person name="Eisen J.A."/>
            <person name="Markowitz V."/>
            <person name="Hugenholtz P."/>
            <person name="Kyrpides N.C."/>
            <person name="Klenk H.P."/>
        </authorList>
    </citation>
    <scope>NUCLEOTIDE SEQUENCE [LARGE SCALE GENOMIC DNA]</scope>
    <source>
        <strain evidence="21">DSM 12261 / ALA-1</strain>
    </source>
</reference>
<feature type="domain" description="Polysaccharide export protein N-terminal" evidence="17">
    <location>
        <begin position="147"/>
        <end position="221"/>
    </location>
</feature>
<evidence type="ECO:0000256" key="16">
    <source>
        <dbReference type="SAM" id="SignalP"/>
    </source>
</evidence>
<dbReference type="Gene3D" id="3.10.560.10">
    <property type="entry name" value="Outer membrane lipoprotein wza domain like"/>
    <property type="match status" value="5"/>
</dbReference>
<feature type="region of interest" description="Disordered" evidence="15">
    <location>
        <begin position="63"/>
        <end position="104"/>
    </location>
</feature>
<feature type="domain" description="Soluble ligand binding" evidence="18">
    <location>
        <begin position="494"/>
        <end position="532"/>
    </location>
</feature>
<dbReference type="GO" id="GO:0046930">
    <property type="term" value="C:pore complex"/>
    <property type="evidence" value="ECO:0007669"/>
    <property type="project" value="UniProtKB-KW"/>
</dbReference>
<keyword evidence="11" id="KW-0472">Membrane</keyword>
<feature type="domain" description="Soluble ligand binding" evidence="18">
    <location>
        <begin position="636"/>
        <end position="687"/>
    </location>
</feature>
<evidence type="ECO:0000256" key="15">
    <source>
        <dbReference type="SAM" id="MobiDB-lite"/>
    </source>
</evidence>
<dbReference type="OrthoDB" id="193635at2"/>
<evidence type="ECO:0000256" key="2">
    <source>
        <dbReference type="ARBA" id="ARBA00009450"/>
    </source>
</evidence>
<dbReference type="InterPro" id="IPR049712">
    <property type="entry name" value="Poly_export"/>
</dbReference>
<name>D5EGZ7_AMICL</name>
<dbReference type="Pfam" id="PF10531">
    <property type="entry name" value="SLBB"/>
    <property type="match status" value="4"/>
</dbReference>
<accession>D5EGZ7</accession>
<evidence type="ECO:0000256" key="12">
    <source>
        <dbReference type="ARBA" id="ARBA00023139"/>
    </source>
</evidence>
<evidence type="ECO:0000256" key="6">
    <source>
        <dbReference type="ARBA" id="ARBA00022692"/>
    </source>
</evidence>
<keyword evidence="6" id="KW-0812">Transmembrane</keyword>
<dbReference type="eggNOG" id="COG1596">
    <property type="taxonomic scope" value="Bacteria"/>
</dbReference>
<comment type="similarity">
    <text evidence="2">Belongs to the BexD/CtrA/VexA family.</text>
</comment>
<dbReference type="Pfam" id="PF02563">
    <property type="entry name" value="Poly_export"/>
    <property type="match status" value="1"/>
</dbReference>
<dbReference type="InterPro" id="IPR003715">
    <property type="entry name" value="Poly_export_N"/>
</dbReference>
<feature type="domain" description="Soluble ligand binding" evidence="18">
    <location>
        <begin position="313"/>
        <end position="356"/>
    </location>
</feature>
<evidence type="ECO:0000256" key="1">
    <source>
        <dbReference type="ARBA" id="ARBA00004571"/>
    </source>
</evidence>
<keyword evidence="8" id="KW-0625">Polysaccharide transport</keyword>
<dbReference type="STRING" id="572547.Amico_1713"/>
<dbReference type="KEGG" id="aco:Amico_1713"/>
<keyword evidence="14" id="KW-0449">Lipoprotein</keyword>
<keyword evidence="12" id="KW-0564">Palmitate</keyword>
<keyword evidence="7 16" id="KW-0732">Signal</keyword>
<dbReference type="PANTHER" id="PTHR33619:SF3">
    <property type="entry name" value="POLYSACCHARIDE EXPORT PROTEIN GFCE-RELATED"/>
    <property type="match status" value="1"/>
</dbReference>
<gene>
    <name evidence="20" type="ordered locus">Amico_1713</name>
</gene>
<dbReference type="Gene3D" id="3.30.1950.10">
    <property type="entry name" value="wza like domain"/>
    <property type="match status" value="1"/>
</dbReference>
<dbReference type="AlphaFoldDB" id="D5EGZ7"/>
<evidence type="ECO:0000256" key="13">
    <source>
        <dbReference type="ARBA" id="ARBA00023237"/>
    </source>
</evidence>
<feature type="chain" id="PRO_5003070688" evidence="16">
    <location>
        <begin position="24"/>
        <end position="753"/>
    </location>
</feature>
<keyword evidence="21" id="KW-1185">Reference proteome</keyword>
<dbReference type="EMBL" id="CP001997">
    <property type="protein sequence ID" value="ADE57829.1"/>
    <property type="molecule type" value="Genomic_DNA"/>
</dbReference>
<proteinExistence type="inferred from homology"/>
<evidence type="ECO:0000256" key="14">
    <source>
        <dbReference type="ARBA" id="ARBA00023288"/>
    </source>
</evidence>
<evidence type="ECO:0000256" key="8">
    <source>
        <dbReference type="ARBA" id="ARBA00023047"/>
    </source>
</evidence>
<comment type="subcellular location">
    <subcellularLocation>
        <location evidence="1">Cell outer membrane</location>
        <topology evidence="1">Multi-pass membrane protein</topology>
    </subcellularLocation>
</comment>
<dbReference type="GO" id="GO:0006811">
    <property type="term" value="P:monoatomic ion transport"/>
    <property type="evidence" value="ECO:0007669"/>
    <property type="project" value="UniProtKB-KW"/>
</dbReference>
<evidence type="ECO:0000256" key="3">
    <source>
        <dbReference type="ARBA" id="ARBA00022448"/>
    </source>
</evidence>
<feature type="signal peptide" evidence="16">
    <location>
        <begin position="1"/>
        <end position="23"/>
    </location>
</feature>
<dbReference type="InterPro" id="IPR019554">
    <property type="entry name" value="Soluble_ligand-bd"/>
</dbReference>
<evidence type="ECO:0000256" key="10">
    <source>
        <dbReference type="ARBA" id="ARBA00023114"/>
    </source>
</evidence>
<keyword evidence="5" id="KW-0762">Sugar transport</keyword>